<proteinExistence type="predicted"/>
<dbReference type="SUPFAM" id="SSF56601">
    <property type="entry name" value="beta-lactamase/transpeptidase-like"/>
    <property type="match status" value="1"/>
</dbReference>
<dbReference type="InterPro" id="IPR012338">
    <property type="entry name" value="Beta-lactam/transpept-like"/>
</dbReference>
<evidence type="ECO:0000259" key="2">
    <source>
        <dbReference type="Pfam" id="PF00144"/>
    </source>
</evidence>
<organism evidence="3">
    <name type="scientific">marine sediment metagenome</name>
    <dbReference type="NCBI Taxonomy" id="412755"/>
    <lineage>
        <taxon>unclassified sequences</taxon>
        <taxon>metagenomes</taxon>
        <taxon>ecological metagenomes</taxon>
    </lineage>
</organism>
<dbReference type="InterPro" id="IPR050789">
    <property type="entry name" value="Diverse_Enzym_Activities"/>
</dbReference>
<sequence length="247" mass="27150">LLGLNRPVSWYIPEFVGEGKDAVMVHHLLTHTSGLRDEDVDAHAEGKKGTIDVPPPDETQHPAINERLFLGYDAPLWKPPGTEMSYCNYGYELAGEVVRRVSGRSLADFACERIFGPLGMKDTWYVVPDSARHRIVRRSEDAIDAAWLESPETLETPWASGGVFATTMDTATFGQMFLNRGTYGGARILSRASVAAMTRNQIPGISARHGDQFFPEASWGLGWSVRGSKKAPAYGEPLQSPKAFCHG</sequence>
<dbReference type="InterPro" id="IPR001466">
    <property type="entry name" value="Beta-lactam-related"/>
</dbReference>
<dbReference type="EMBL" id="BARS01045964">
    <property type="protein sequence ID" value="GAG38496.1"/>
    <property type="molecule type" value="Genomic_DNA"/>
</dbReference>
<dbReference type="Gene3D" id="3.40.710.10">
    <property type="entry name" value="DD-peptidase/beta-lactamase superfamily"/>
    <property type="match status" value="1"/>
</dbReference>
<keyword evidence="1" id="KW-0378">Hydrolase</keyword>
<dbReference type="AlphaFoldDB" id="X0YP63"/>
<comment type="caution">
    <text evidence="3">The sequence shown here is derived from an EMBL/GenBank/DDBJ whole genome shotgun (WGS) entry which is preliminary data.</text>
</comment>
<feature type="non-terminal residue" evidence="3">
    <location>
        <position position="1"/>
    </location>
</feature>
<dbReference type="PANTHER" id="PTHR43283">
    <property type="entry name" value="BETA-LACTAMASE-RELATED"/>
    <property type="match status" value="1"/>
</dbReference>
<feature type="non-terminal residue" evidence="3">
    <location>
        <position position="247"/>
    </location>
</feature>
<dbReference type="GO" id="GO:0016787">
    <property type="term" value="F:hydrolase activity"/>
    <property type="evidence" value="ECO:0007669"/>
    <property type="project" value="UniProtKB-KW"/>
</dbReference>
<protein>
    <recommendedName>
        <fullName evidence="2">Beta-lactamase-related domain-containing protein</fullName>
    </recommendedName>
</protein>
<dbReference type="Pfam" id="PF00144">
    <property type="entry name" value="Beta-lactamase"/>
    <property type="match status" value="1"/>
</dbReference>
<dbReference type="PANTHER" id="PTHR43283:SF11">
    <property type="entry name" value="BETA-LACTAMASE-RELATED DOMAIN-CONTAINING PROTEIN"/>
    <property type="match status" value="1"/>
</dbReference>
<feature type="domain" description="Beta-lactamase-related" evidence="2">
    <location>
        <begin position="2"/>
        <end position="246"/>
    </location>
</feature>
<reference evidence="3" key="1">
    <citation type="journal article" date="2014" name="Front. Microbiol.">
        <title>High frequency of phylogenetically diverse reductive dehalogenase-homologous genes in deep subseafloor sedimentary metagenomes.</title>
        <authorList>
            <person name="Kawai M."/>
            <person name="Futagami T."/>
            <person name="Toyoda A."/>
            <person name="Takaki Y."/>
            <person name="Nishi S."/>
            <person name="Hori S."/>
            <person name="Arai W."/>
            <person name="Tsubouchi T."/>
            <person name="Morono Y."/>
            <person name="Uchiyama I."/>
            <person name="Ito T."/>
            <person name="Fujiyama A."/>
            <person name="Inagaki F."/>
            <person name="Takami H."/>
        </authorList>
    </citation>
    <scope>NUCLEOTIDE SEQUENCE</scope>
    <source>
        <strain evidence="3">Expedition CK06-06</strain>
    </source>
</reference>
<evidence type="ECO:0000313" key="3">
    <source>
        <dbReference type="EMBL" id="GAG38496.1"/>
    </source>
</evidence>
<name>X0YP63_9ZZZZ</name>
<accession>X0YP63</accession>
<evidence type="ECO:0000256" key="1">
    <source>
        <dbReference type="ARBA" id="ARBA00022801"/>
    </source>
</evidence>
<gene>
    <name evidence="3" type="ORF">S01H1_69250</name>
</gene>